<dbReference type="EMBL" id="FPCA01000003">
    <property type="protein sequence ID" value="SFU80826.1"/>
    <property type="molecule type" value="Genomic_DNA"/>
</dbReference>
<dbReference type="RefSeq" id="WP_216637163.1">
    <property type="nucleotide sequence ID" value="NZ_BMXC01000003.1"/>
</dbReference>
<evidence type="ECO:0000256" key="2">
    <source>
        <dbReference type="ARBA" id="ARBA00010122"/>
    </source>
</evidence>
<comment type="pathway">
    <text evidence="9">Amino-acid biosynthesis; L-threonine biosynthesis; L-threonine from L-aspartate: step 1/5.</text>
</comment>
<dbReference type="UniPathway" id="UPA00050">
    <property type="reaction ID" value="UER00461"/>
</dbReference>
<dbReference type="Proteomes" id="UP000182491">
    <property type="component" value="Unassembled WGS sequence"/>
</dbReference>
<comment type="catalytic activity">
    <reaction evidence="7 8">
        <text>L-aspartate + ATP = 4-phospho-L-aspartate + ADP</text>
        <dbReference type="Rhea" id="RHEA:23776"/>
        <dbReference type="ChEBI" id="CHEBI:29991"/>
        <dbReference type="ChEBI" id="CHEBI:30616"/>
        <dbReference type="ChEBI" id="CHEBI:57535"/>
        <dbReference type="ChEBI" id="CHEBI:456216"/>
        <dbReference type="EC" id="2.7.2.4"/>
    </reaction>
</comment>
<dbReference type="GO" id="GO:0009090">
    <property type="term" value="P:homoserine biosynthetic process"/>
    <property type="evidence" value="ECO:0007669"/>
    <property type="project" value="TreeGrafter"/>
</dbReference>
<dbReference type="InterPro" id="IPR001048">
    <property type="entry name" value="Asp/Glu/Uridylate_kinase"/>
</dbReference>
<sequence>MSKDRISVYKFGGASVKSAEAFRNLAQIVQTNGSEQRLLLVVSAMGKTTNALEELLNLASQQREYEQAFLQLKAYHQEVLHELFPDRDHPVYQRLDHLFELLHLQLGSTPQNDNFDKVYDQTVSFGELFSSSILHHFLEAQGFPNTLLDSRKYIQTDNNWREARVDWGWSERLIKRDVLPLLQEGLVVTQGFLGGTNNGLTTTLGREGSDFSAAIFAFCLDAEGMYIWKDVPGLLNADPKYFQETVCYAEISYQETVEMAYYGASVIHPKTIKPLANKQIPLYVKSFLNPAGAGTKISDCRFEKFAPAYIIKENQCLVSFSVKDFTFISEQNLGTIFNALSELRIKINVMQNSAISFSICTDYHPTRLHRLIQTLHDQFVIHYNTELRLYTIKNYDADSLAKMLQDKEVLLEQRTRTTFQFVSK</sequence>
<dbReference type="PANTHER" id="PTHR21499">
    <property type="entry name" value="ASPARTATE KINASE"/>
    <property type="match status" value="1"/>
</dbReference>
<keyword evidence="4" id="KW-0547">Nucleotide-binding</keyword>
<evidence type="ECO:0000313" key="12">
    <source>
        <dbReference type="Proteomes" id="UP000182491"/>
    </source>
</evidence>
<evidence type="ECO:0000259" key="10">
    <source>
        <dbReference type="Pfam" id="PF00696"/>
    </source>
</evidence>
<dbReference type="Pfam" id="PF00696">
    <property type="entry name" value="AA_kinase"/>
    <property type="match status" value="1"/>
</dbReference>
<dbReference type="STRING" id="388950.GCA_001611675_02523"/>
<evidence type="ECO:0000256" key="7">
    <source>
        <dbReference type="ARBA" id="ARBA00047872"/>
    </source>
</evidence>
<dbReference type="InterPro" id="IPR001341">
    <property type="entry name" value="Asp_kinase"/>
</dbReference>
<keyword evidence="6" id="KW-0067">ATP-binding</keyword>
<dbReference type="GO" id="GO:0009089">
    <property type="term" value="P:lysine biosynthetic process via diaminopimelate"/>
    <property type="evidence" value="ECO:0007669"/>
    <property type="project" value="UniProtKB-UniPathway"/>
</dbReference>
<evidence type="ECO:0000256" key="4">
    <source>
        <dbReference type="ARBA" id="ARBA00022741"/>
    </source>
</evidence>
<evidence type="ECO:0000256" key="3">
    <source>
        <dbReference type="ARBA" id="ARBA00022679"/>
    </source>
</evidence>
<dbReference type="InterPro" id="IPR042199">
    <property type="entry name" value="AsparK_Bifunc_asparK/hSer_DH"/>
</dbReference>
<dbReference type="Gene3D" id="1.20.120.1320">
    <property type="entry name" value="Aspartokinase, catalytic domain"/>
    <property type="match status" value="1"/>
</dbReference>
<evidence type="ECO:0000256" key="1">
    <source>
        <dbReference type="ARBA" id="ARBA00004766"/>
    </source>
</evidence>
<organism evidence="11 12">
    <name type="scientific">Pontibacter akesuensis</name>
    <dbReference type="NCBI Taxonomy" id="388950"/>
    <lineage>
        <taxon>Bacteria</taxon>
        <taxon>Pseudomonadati</taxon>
        <taxon>Bacteroidota</taxon>
        <taxon>Cytophagia</taxon>
        <taxon>Cytophagales</taxon>
        <taxon>Hymenobacteraceae</taxon>
        <taxon>Pontibacter</taxon>
    </lineage>
</organism>
<name>A0A1I7J6K0_9BACT</name>
<dbReference type="GO" id="GO:0005524">
    <property type="term" value="F:ATP binding"/>
    <property type="evidence" value="ECO:0007669"/>
    <property type="project" value="UniProtKB-KW"/>
</dbReference>
<dbReference type="Gene3D" id="3.40.1160.10">
    <property type="entry name" value="Acetylglutamate kinase-like"/>
    <property type="match status" value="1"/>
</dbReference>
<dbReference type="PANTHER" id="PTHR21499:SF59">
    <property type="entry name" value="ASPARTOKINASE"/>
    <property type="match status" value="1"/>
</dbReference>
<dbReference type="UniPathway" id="UPA00034">
    <property type="reaction ID" value="UER00015"/>
</dbReference>
<dbReference type="EC" id="2.7.2.4" evidence="8"/>
<dbReference type="AlphaFoldDB" id="A0A1I7J6K0"/>
<dbReference type="UniPathway" id="UPA00051">
    <property type="reaction ID" value="UER00462"/>
</dbReference>
<keyword evidence="9" id="KW-0028">Amino-acid biosynthesis</keyword>
<comment type="similarity">
    <text evidence="2 8">Belongs to the aspartokinase family.</text>
</comment>
<accession>A0A1I7J6K0</accession>
<dbReference type="SUPFAM" id="SSF55021">
    <property type="entry name" value="ACT-like"/>
    <property type="match status" value="1"/>
</dbReference>
<comment type="pathway">
    <text evidence="1 9">Amino-acid biosynthesis; L-lysine biosynthesis via DAP pathway; (S)-tetrahydrodipicolinate from L-aspartate: step 1/4.</text>
</comment>
<dbReference type="GO" id="GO:0004072">
    <property type="term" value="F:aspartate kinase activity"/>
    <property type="evidence" value="ECO:0007669"/>
    <property type="project" value="UniProtKB-EC"/>
</dbReference>
<keyword evidence="5 8" id="KW-0418">Kinase</keyword>
<dbReference type="InterPro" id="IPR036393">
    <property type="entry name" value="AceGlu_kinase-like_sf"/>
</dbReference>
<evidence type="ECO:0000256" key="9">
    <source>
        <dbReference type="RuleBase" id="RU004249"/>
    </source>
</evidence>
<evidence type="ECO:0000313" key="11">
    <source>
        <dbReference type="EMBL" id="SFU80826.1"/>
    </source>
</evidence>
<dbReference type="InterPro" id="IPR045865">
    <property type="entry name" value="ACT-like_dom_sf"/>
</dbReference>
<dbReference type="SUPFAM" id="SSF53633">
    <property type="entry name" value="Carbamate kinase-like"/>
    <property type="match status" value="1"/>
</dbReference>
<evidence type="ECO:0000256" key="8">
    <source>
        <dbReference type="RuleBase" id="RU003448"/>
    </source>
</evidence>
<evidence type="ECO:0000256" key="6">
    <source>
        <dbReference type="ARBA" id="ARBA00022840"/>
    </source>
</evidence>
<evidence type="ECO:0000256" key="5">
    <source>
        <dbReference type="ARBA" id="ARBA00022777"/>
    </source>
</evidence>
<protein>
    <recommendedName>
        <fullName evidence="8">Aspartokinase</fullName>
        <ecNumber evidence="8">2.7.2.4</ecNumber>
    </recommendedName>
</protein>
<dbReference type="CDD" id="cd04243">
    <property type="entry name" value="AAK_AK-HSDH-like"/>
    <property type="match status" value="1"/>
</dbReference>
<dbReference type="NCBIfam" id="TIGR00657">
    <property type="entry name" value="asp_kinases"/>
    <property type="match status" value="1"/>
</dbReference>
<dbReference type="GO" id="GO:0009088">
    <property type="term" value="P:threonine biosynthetic process"/>
    <property type="evidence" value="ECO:0007669"/>
    <property type="project" value="UniProtKB-UniPathway"/>
</dbReference>
<proteinExistence type="inferred from homology"/>
<feature type="domain" description="Aspartate/glutamate/uridylate kinase" evidence="10">
    <location>
        <begin position="7"/>
        <end position="286"/>
    </location>
</feature>
<gene>
    <name evidence="11" type="ORF">SAMN04487941_2542</name>
</gene>
<keyword evidence="12" id="KW-1185">Reference proteome</keyword>
<keyword evidence="3 8" id="KW-0808">Transferase</keyword>
<reference evidence="12" key="1">
    <citation type="submission" date="2016-10" db="EMBL/GenBank/DDBJ databases">
        <authorList>
            <person name="Varghese N."/>
        </authorList>
    </citation>
    <scope>NUCLEOTIDE SEQUENCE [LARGE SCALE GENOMIC DNA]</scope>
    <source>
        <strain evidence="12">DSM 18820</strain>
    </source>
</reference>
<comment type="pathway">
    <text evidence="9">Amino-acid biosynthesis; L-methionine biosynthesis via de novo pathway; L-homoserine from L-aspartate: step 1/3.</text>
</comment>
<dbReference type="GO" id="GO:0005829">
    <property type="term" value="C:cytosol"/>
    <property type="evidence" value="ECO:0007669"/>
    <property type="project" value="TreeGrafter"/>
</dbReference>